<reference evidence="6" key="1">
    <citation type="submission" date="2022-12" db="EMBL/GenBank/DDBJ databases">
        <title>Reclassification of two methanogenic archaea species isolated from the Kolyma lowland permafrost.</title>
        <authorList>
            <person name="Trubitsyn V.E."/>
            <person name="Rivkina E.M."/>
            <person name="Shcherbakova V.A."/>
        </authorList>
    </citation>
    <scope>NUCLEOTIDE SEQUENCE</scope>
    <source>
        <strain evidence="6">M2</strain>
        <strain evidence="7">MK4</strain>
    </source>
</reference>
<evidence type="ECO:0000256" key="3">
    <source>
        <dbReference type="SAM" id="MobiDB-lite"/>
    </source>
</evidence>
<evidence type="ECO:0000313" key="7">
    <source>
        <dbReference type="EMBL" id="MCZ3374025.1"/>
    </source>
</evidence>
<dbReference type="Gene3D" id="2.60.40.790">
    <property type="match status" value="1"/>
</dbReference>
<dbReference type="InterPro" id="IPR008978">
    <property type="entry name" value="HSP20-like_chaperone"/>
</dbReference>
<dbReference type="RefSeq" id="WP_245611209.1">
    <property type="nucleotide sequence ID" value="NZ_JAPVER010000020.1"/>
</dbReference>
<comment type="caution">
    <text evidence="6">The sequence shown here is derived from an EMBL/GenBank/DDBJ whole genome shotgun (WGS) entry which is preliminary data.</text>
</comment>
<dbReference type="PROSITE" id="PS01031">
    <property type="entry name" value="SHSP"/>
    <property type="match status" value="1"/>
</dbReference>
<dbReference type="InterPro" id="IPR007052">
    <property type="entry name" value="CS_dom"/>
</dbReference>
<evidence type="ECO:0000256" key="2">
    <source>
        <dbReference type="RuleBase" id="RU003616"/>
    </source>
</evidence>
<evidence type="ECO:0000259" key="4">
    <source>
        <dbReference type="PROSITE" id="PS01031"/>
    </source>
</evidence>
<feature type="domain" description="CS" evidence="5">
    <location>
        <begin position="99"/>
        <end position="205"/>
    </location>
</feature>
<dbReference type="CDD" id="cd06464">
    <property type="entry name" value="ACD_sHsps-like"/>
    <property type="match status" value="1"/>
</dbReference>
<dbReference type="InterPro" id="IPR002068">
    <property type="entry name" value="A-crystallin/Hsp20_dom"/>
</dbReference>
<comment type="similarity">
    <text evidence="1 2">Belongs to the small heat shock protein (HSP20) family.</text>
</comment>
<protein>
    <submittedName>
        <fullName evidence="6">Hsp20/alpha crystallin family protein</fullName>
    </submittedName>
</protein>
<gene>
    <name evidence="7" type="ORF">O3H35_15345</name>
    <name evidence="6" type="ORF">O3H54_13150</name>
</gene>
<keyword evidence="8" id="KW-1185">Reference proteome</keyword>
<dbReference type="SUPFAM" id="SSF49764">
    <property type="entry name" value="HSP20-like chaperones"/>
    <property type="match status" value="1"/>
</dbReference>
<organism evidence="6 8">
    <name type="scientific">Methanobacterium veterum</name>
    <dbReference type="NCBI Taxonomy" id="408577"/>
    <lineage>
        <taxon>Archaea</taxon>
        <taxon>Methanobacteriati</taxon>
        <taxon>Methanobacteriota</taxon>
        <taxon>Methanomada group</taxon>
        <taxon>Methanobacteria</taxon>
        <taxon>Methanobacteriales</taxon>
        <taxon>Methanobacteriaceae</taxon>
        <taxon>Methanobacterium</taxon>
    </lineage>
</organism>
<dbReference type="EMBL" id="JAPVER010000020">
    <property type="protein sequence ID" value="MCZ3366828.1"/>
    <property type="molecule type" value="Genomic_DNA"/>
</dbReference>
<evidence type="ECO:0000313" key="8">
    <source>
        <dbReference type="Proteomes" id="UP001068021"/>
    </source>
</evidence>
<accession>A0A9E4ZZH6</accession>
<dbReference type="AlphaFoldDB" id="A0A9E4ZZH6"/>
<feature type="domain" description="SHSP" evidence="4">
    <location>
        <begin position="95"/>
        <end position="205"/>
    </location>
</feature>
<evidence type="ECO:0000313" key="6">
    <source>
        <dbReference type="EMBL" id="MCZ3366828.1"/>
    </source>
</evidence>
<feature type="region of interest" description="Disordered" evidence="3">
    <location>
        <begin position="1"/>
        <end position="64"/>
    </location>
</feature>
<evidence type="ECO:0000259" key="5">
    <source>
        <dbReference type="PROSITE" id="PS51203"/>
    </source>
</evidence>
<dbReference type="Proteomes" id="UP001068021">
    <property type="component" value="Unassembled WGS sequence"/>
</dbReference>
<dbReference type="Proteomes" id="UP001074446">
    <property type="component" value="Unassembled WGS sequence"/>
</dbReference>
<dbReference type="PANTHER" id="PTHR11527">
    <property type="entry name" value="HEAT-SHOCK PROTEIN 20 FAMILY MEMBER"/>
    <property type="match status" value="1"/>
</dbReference>
<proteinExistence type="inferred from homology"/>
<dbReference type="EMBL" id="JAPVES010000030">
    <property type="protein sequence ID" value="MCZ3374025.1"/>
    <property type="molecule type" value="Genomic_DNA"/>
</dbReference>
<dbReference type="InterPro" id="IPR031107">
    <property type="entry name" value="Small_HSP"/>
</dbReference>
<sequence>MVEKKEIKTKKELEMEKTEKEVPVAKTESTEPEKVEEVKVEKVEKLQDEPETETKSEWETRAERGRGAAQKFFDDMIGTFRERGGDFEKALSEYTASAPSKLTTDLIETDGSLIVKADLPGVKKEDIVIDLTDDSIEIFAKFEEETEEEGKNFIKKERRYGEARRSLILPEAVKVKETSAKFDNGVLTVTLPKLEEKKRFQVKVD</sequence>
<name>A0A9E4ZZH6_9EURY</name>
<dbReference type="Pfam" id="PF00011">
    <property type="entry name" value="HSP20"/>
    <property type="match status" value="1"/>
</dbReference>
<evidence type="ECO:0000256" key="1">
    <source>
        <dbReference type="PROSITE-ProRule" id="PRU00285"/>
    </source>
</evidence>
<dbReference type="PROSITE" id="PS51203">
    <property type="entry name" value="CS"/>
    <property type="match status" value="1"/>
</dbReference>